<feature type="compositionally biased region" description="Polar residues" evidence="1">
    <location>
        <begin position="195"/>
        <end position="208"/>
    </location>
</feature>
<feature type="compositionally biased region" description="Low complexity" evidence="1">
    <location>
        <begin position="168"/>
        <end position="178"/>
    </location>
</feature>
<name>A0A7J0DSV8_9ERIC</name>
<proteinExistence type="predicted"/>
<dbReference type="PANTHER" id="PTHR33223:SF10">
    <property type="entry name" value="AMINOTRANSFERASE-LIKE PLANT MOBILE DOMAIN-CONTAINING PROTEIN"/>
    <property type="match status" value="1"/>
</dbReference>
<reference evidence="4" key="1">
    <citation type="submission" date="2019-07" db="EMBL/GenBank/DDBJ databases">
        <title>De Novo Assembly of kiwifruit Actinidia rufa.</title>
        <authorList>
            <person name="Sugita-Konishi S."/>
            <person name="Sato K."/>
            <person name="Mori E."/>
            <person name="Abe Y."/>
            <person name="Kisaki G."/>
            <person name="Hamano K."/>
            <person name="Suezawa K."/>
            <person name="Otani M."/>
            <person name="Fukuda T."/>
            <person name="Manabe T."/>
            <person name="Gomi K."/>
            <person name="Tabuchi M."/>
            <person name="Akimitsu K."/>
            <person name="Kataoka I."/>
        </authorList>
    </citation>
    <scope>NUCLEOTIDE SEQUENCE [LARGE SCALE GENOMIC DNA]</scope>
    <source>
        <strain evidence="4">cv. Fuchu</strain>
    </source>
</reference>
<dbReference type="AlphaFoldDB" id="A0A7J0DSV8"/>
<dbReference type="InterPro" id="IPR005162">
    <property type="entry name" value="Retrotrans_gag_dom"/>
</dbReference>
<organism evidence="3 4">
    <name type="scientific">Actinidia rufa</name>
    <dbReference type="NCBI Taxonomy" id="165716"/>
    <lineage>
        <taxon>Eukaryota</taxon>
        <taxon>Viridiplantae</taxon>
        <taxon>Streptophyta</taxon>
        <taxon>Embryophyta</taxon>
        <taxon>Tracheophyta</taxon>
        <taxon>Spermatophyta</taxon>
        <taxon>Magnoliopsida</taxon>
        <taxon>eudicotyledons</taxon>
        <taxon>Gunneridae</taxon>
        <taxon>Pentapetalae</taxon>
        <taxon>asterids</taxon>
        <taxon>Ericales</taxon>
        <taxon>Actinidiaceae</taxon>
        <taxon>Actinidia</taxon>
    </lineage>
</organism>
<evidence type="ECO:0000256" key="1">
    <source>
        <dbReference type="SAM" id="MobiDB-lite"/>
    </source>
</evidence>
<evidence type="ECO:0000313" key="3">
    <source>
        <dbReference type="EMBL" id="GFS41523.1"/>
    </source>
</evidence>
<feature type="region of interest" description="Disordered" evidence="1">
    <location>
        <begin position="351"/>
        <end position="391"/>
    </location>
</feature>
<feature type="compositionally biased region" description="Basic and acidic residues" evidence="1">
    <location>
        <begin position="181"/>
        <end position="190"/>
    </location>
</feature>
<dbReference type="PANTHER" id="PTHR33223">
    <property type="entry name" value="CCHC-TYPE DOMAIN-CONTAINING PROTEIN"/>
    <property type="match status" value="1"/>
</dbReference>
<feature type="region of interest" description="Disordered" evidence="1">
    <location>
        <begin position="120"/>
        <end position="209"/>
    </location>
</feature>
<keyword evidence="4" id="KW-1185">Reference proteome</keyword>
<dbReference type="Pfam" id="PF03732">
    <property type="entry name" value="Retrotrans_gag"/>
    <property type="match status" value="1"/>
</dbReference>
<feature type="domain" description="Retrotransposon gag" evidence="2">
    <location>
        <begin position="233"/>
        <end position="317"/>
    </location>
</feature>
<evidence type="ECO:0000259" key="2">
    <source>
        <dbReference type="Pfam" id="PF03732"/>
    </source>
</evidence>
<feature type="compositionally biased region" description="Basic and acidic residues" evidence="1">
    <location>
        <begin position="129"/>
        <end position="154"/>
    </location>
</feature>
<evidence type="ECO:0000313" key="4">
    <source>
        <dbReference type="Proteomes" id="UP000585474"/>
    </source>
</evidence>
<dbReference type="Proteomes" id="UP000585474">
    <property type="component" value="Unassembled WGS sequence"/>
</dbReference>
<dbReference type="EMBL" id="BJWL01000379">
    <property type="protein sequence ID" value="GFS41523.1"/>
    <property type="molecule type" value="Genomic_DNA"/>
</dbReference>
<comment type="caution">
    <text evidence="3">The sequence shown here is derived from an EMBL/GenBank/DDBJ whole genome shotgun (WGS) entry which is preliminary data.</text>
</comment>
<dbReference type="OrthoDB" id="1737504at2759"/>
<feature type="compositionally biased region" description="Basic and acidic residues" evidence="1">
    <location>
        <begin position="358"/>
        <end position="391"/>
    </location>
</feature>
<protein>
    <recommendedName>
        <fullName evidence="2">Retrotransposon gag domain-containing protein</fullName>
    </recommendedName>
</protein>
<sequence>MLPYLAIRISRHDLLTRFSNLQLYKGRSPIAKRFLPQQFGAVCGNDSSRLSMHLRSRCLPRPSASSPLDNRAHSMANTGQALDLEGLHCEIHSMAEQMRVMNENNARLIQLLATVNPPPLAAPPIPDVEQSHRSHRSGDHSQNHNTGRERRDRCYSPSLVPPRRERSLSSSESKLSSKTPRAGDGEVRRERSPHKNAQTQRQNMSTSQKIRDLDARLDAINTRAGIPVTVDTLGSARSWFRKLPPRIIDSFGDLSRLFLANFMSYRIRQKNASHLYTIHQKKKKHLKDYVRRFNQAILEVEDPSDKVVIMAIMEGLRLGPLFDSLSKNVPKTLSALQNKADKYIAAEELAEAKRRRRGKDDPKRKEPDSRRSEYRDEARNKRFNRDLKTDQ</sequence>
<accession>A0A7J0DSV8</accession>
<gene>
    <name evidence="3" type="ORF">Acr_00g0074860</name>
</gene>